<name>R2VKS2_9ENTE</name>
<dbReference type="Proteomes" id="UP000014160">
    <property type="component" value="Unassembled WGS sequence"/>
</dbReference>
<dbReference type="PATRIC" id="fig|1158614.3.peg.331"/>
<keyword evidence="5" id="KW-1185">Reference proteome</keyword>
<organism evidence="2 4">
    <name type="scientific">Enterococcus gilvus ATCC BAA-350</name>
    <dbReference type="NCBI Taxonomy" id="1158614"/>
    <lineage>
        <taxon>Bacteria</taxon>
        <taxon>Bacillati</taxon>
        <taxon>Bacillota</taxon>
        <taxon>Bacilli</taxon>
        <taxon>Lactobacillales</taxon>
        <taxon>Enterococcaceae</taxon>
        <taxon>Enterococcus</taxon>
    </lineage>
</organism>
<evidence type="ECO:0000313" key="3">
    <source>
        <dbReference type="EMBL" id="EOW78972.1"/>
    </source>
</evidence>
<gene>
    <name evidence="3" type="ORF">I592_03110</name>
    <name evidence="2" type="ORF">UKC_00338</name>
</gene>
<dbReference type="InterPro" id="IPR007737">
    <property type="entry name" value="Mga_HTH"/>
</dbReference>
<dbReference type="Gene3D" id="1.10.10.10">
    <property type="entry name" value="Winged helix-like DNA-binding domain superfamily/Winged helix DNA-binding domain"/>
    <property type="match status" value="1"/>
</dbReference>
<dbReference type="HOGENOM" id="CLU_044053_0_0_9"/>
<evidence type="ECO:0000259" key="1">
    <source>
        <dbReference type="Pfam" id="PF05043"/>
    </source>
</evidence>
<reference evidence="3 5" key="2">
    <citation type="submission" date="2013-03" db="EMBL/GenBank/DDBJ databases">
        <title>The Genome Sequence of Enterococcus gilvus ATCC BAA-350 (PacBio/Illumina hybrid assembly).</title>
        <authorList>
            <consortium name="The Broad Institute Genomics Platform"/>
            <consortium name="The Broad Institute Genome Sequencing Center for Infectious Disease"/>
            <person name="Earl A."/>
            <person name="Russ C."/>
            <person name="Gilmore M."/>
            <person name="Surin D."/>
            <person name="Walker B."/>
            <person name="Young S."/>
            <person name="Zeng Q."/>
            <person name="Gargeya S."/>
            <person name="Fitzgerald M."/>
            <person name="Haas B."/>
            <person name="Abouelleil A."/>
            <person name="Allen A.W."/>
            <person name="Alvarado L."/>
            <person name="Arachchi H.M."/>
            <person name="Berlin A.M."/>
            <person name="Chapman S.B."/>
            <person name="Gainer-Dewar J."/>
            <person name="Goldberg J."/>
            <person name="Griggs A."/>
            <person name="Gujja S."/>
            <person name="Hansen M."/>
            <person name="Howarth C."/>
            <person name="Imamovic A."/>
            <person name="Ireland A."/>
            <person name="Larimer J."/>
            <person name="McCowan C."/>
            <person name="Murphy C."/>
            <person name="Pearson M."/>
            <person name="Poon T.W."/>
            <person name="Priest M."/>
            <person name="Roberts A."/>
            <person name="Saif S."/>
            <person name="Shea T."/>
            <person name="Sisk P."/>
            <person name="Sykes S."/>
            <person name="Wortman J."/>
            <person name="Nusbaum C."/>
            <person name="Birren B."/>
        </authorList>
    </citation>
    <scope>NUCLEOTIDE SEQUENCE [LARGE SCALE GENOMIC DNA]</scope>
    <source>
        <strain evidence="3 5">ATCC BAA-350</strain>
    </source>
</reference>
<protein>
    <recommendedName>
        <fullName evidence="1">Mga helix-turn-helix domain-containing protein</fullName>
    </recommendedName>
</protein>
<sequence length="532" mass="62887">MVIIQLFIVLFLTNKVSNMTYSICYINLTMEFLYASISLCGVPLEAIRECLYMFGLSSSTRLKQEIICILYEQKDYVSSEKIVELLGYSNSQMVKKNCQELREIANHCYLNGEVELSMVRNKGIKLTCSTNNDLQKITEYIFLEDLAYNIYSDILFERFIITTVFCKKNFVSESTLQRKVRHLNNYLHKYKLHISFSSVLKINGSEVAIRNFTFLFLISIHRRLSGIPRLSSEQKTSCYERTKDIEEALQFDLIPTQREILAVLLFVNCTAAAKNKHILFTEQQTQMIHLLSVTNKPSFLMDWTQRDWIFFLLSVYCYDFNNIRLELHSNYDALPLFVKEAELWLTLFQYSFVPLSHQNKQFVKEKLFKQYLMQHLFYIDENLIKKSLNIDLDKIACNQPFYMQKFYEFWTSFKMNSRFFDTSQFKISSLLLCMYVIPIKDFLPKISIYFYSDLSQLHHNYLMNSVIFNFSNQYTIDYVSDIQDADLAISTTSYLESQLSAEQDFVVIRSDLPKIDLKKLEDVFKKIVQKWL</sequence>
<evidence type="ECO:0000313" key="5">
    <source>
        <dbReference type="Proteomes" id="UP000014160"/>
    </source>
</evidence>
<dbReference type="Proteomes" id="UP000013750">
    <property type="component" value="Unassembled WGS sequence"/>
</dbReference>
<dbReference type="InterPro" id="IPR036388">
    <property type="entry name" value="WH-like_DNA-bd_sf"/>
</dbReference>
<accession>R2VKS2</accession>
<dbReference type="Pfam" id="PF05043">
    <property type="entry name" value="Mga"/>
    <property type="match status" value="1"/>
</dbReference>
<proteinExistence type="predicted"/>
<comment type="caution">
    <text evidence="2">The sequence shown here is derived from an EMBL/GenBank/DDBJ whole genome shotgun (WGS) entry which is preliminary data.</text>
</comment>
<feature type="domain" description="Mga helix-turn-helix" evidence="1">
    <location>
        <begin position="131"/>
        <end position="216"/>
    </location>
</feature>
<reference evidence="2 4" key="1">
    <citation type="submission" date="2013-02" db="EMBL/GenBank/DDBJ databases">
        <title>The Genome Sequence of Enterococcus gilvus ATCC BAA-350.</title>
        <authorList>
            <consortium name="The Broad Institute Genome Sequencing Platform"/>
            <consortium name="The Broad Institute Genome Sequencing Center for Infectious Disease"/>
            <person name="Earl A.M."/>
            <person name="Gilmore M.S."/>
            <person name="Lebreton F."/>
            <person name="Walker B."/>
            <person name="Young S.K."/>
            <person name="Zeng Q."/>
            <person name="Gargeya S."/>
            <person name="Fitzgerald M."/>
            <person name="Haas B."/>
            <person name="Abouelleil A."/>
            <person name="Alvarado L."/>
            <person name="Arachchi H.M."/>
            <person name="Berlin A.M."/>
            <person name="Chapman S.B."/>
            <person name="Dewar J."/>
            <person name="Goldberg J."/>
            <person name="Griggs A."/>
            <person name="Gujja S."/>
            <person name="Hansen M."/>
            <person name="Howarth C."/>
            <person name="Imamovic A."/>
            <person name="Larimer J."/>
            <person name="McCowan C."/>
            <person name="Murphy C."/>
            <person name="Neiman D."/>
            <person name="Pearson M."/>
            <person name="Priest M."/>
            <person name="Roberts A."/>
            <person name="Saif S."/>
            <person name="Shea T."/>
            <person name="Sisk P."/>
            <person name="Sykes S."/>
            <person name="Wortman J."/>
            <person name="Nusbaum C."/>
            <person name="Birren B."/>
        </authorList>
    </citation>
    <scope>NUCLEOTIDE SEQUENCE [LARGE SCALE GENOMIC DNA]</scope>
    <source>
        <strain evidence="2 4">ATCC BAA-350</strain>
    </source>
</reference>
<evidence type="ECO:0000313" key="4">
    <source>
        <dbReference type="Proteomes" id="UP000013750"/>
    </source>
</evidence>
<dbReference type="AlphaFoldDB" id="R2VKS2"/>
<dbReference type="EMBL" id="AJDQ01000003">
    <property type="protein sequence ID" value="EOI58266.1"/>
    <property type="molecule type" value="Genomic_DNA"/>
</dbReference>
<dbReference type="EMBL" id="ASWH01000002">
    <property type="protein sequence ID" value="EOW78972.1"/>
    <property type="molecule type" value="Genomic_DNA"/>
</dbReference>
<dbReference type="eggNOG" id="COG3711">
    <property type="taxonomic scope" value="Bacteria"/>
</dbReference>
<evidence type="ECO:0000313" key="2">
    <source>
        <dbReference type="EMBL" id="EOI58266.1"/>
    </source>
</evidence>